<dbReference type="InterPro" id="IPR003156">
    <property type="entry name" value="DHHA1_dom"/>
</dbReference>
<evidence type="ECO:0000256" key="2">
    <source>
        <dbReference type="ARBA" id="ARBA00019841"/>
    </source>
</evidence>
<evidence type="ECO:0000259" key="9">
    <source>
        <dbReference type="Pfam" id="PF10141"/>
    </source>
</evidence>
<dbReference type="Proteomes" id="UP000593626">
    <property type="component" value="Chromosome"/>
</dbReference>
<organism evidence="11 12">
    <name type="scientific">Mangrovibacillus cuniculi</name>
    <dbReference type="NCBI Taxonomy" id="2593652"/>
    <lineage>
        <taxon>Bacteria</taxon>
        <taxon>Bacillati</taxon>
        <taxon>Bacillota</taxon>
        <taxon>Bacilli</taxon>
        <taxon>Bacillales</taxon>
        <taxon>Bacillaceae</taxon>
        <taxon>Mangrovibacillus</taxon>
    </lineage>
</organism>
<evidence type="ECO:0000256" key="6">
    <source>
        <dbReference type="SAM" id="Coils"/>
    </source>
</evidence>
<dbReference type="SUPFAM" id="SSF64182">
    <property type="entry name" value="DHH phosphoesterases"/>
    <property type="match status" value="1"/>
</dbReference>
<comment type="similarity">
    <text evidence="1">Belongs to the RecJ family.</text>
</comment>
<dbReference type="InterPro" id="IPR004610">
    <property type="entry name" value="RecJ"/>
</dbReference>
<dbReference type="NCBIfam" id="TIGR00644">
    <property type="entry name" value="recJ"/>
    <property type="match status" value="1"/>
</dbReference>
<reference evidence="11 12" key="1">
    <citation type="submission" date="2019-07" db="EMBL/GenBank/DDBJ databases">
        <title>Genome sequence of 2 isolates from Red Sea Mangroves.</title>
        <authorList>
            <person name="Sefrji F."/>
            <person name="Michoud G."/>
            <person name="Merlino G."/>
            <person name="Daffonchio D."/>
        </authorList>
    </citation>
    <scope>NUCLEOTIDE SEQUENCE [LARGE SCALE GENOMIC DNA]</scope>
    <source>
        <strain evidence="11 12">R1DC41</strain>
    </source>
</reference>
<evidence type="ECO:0000256" key="1">
    <source>
        <dbReference type="ARBA" id="ARBA00005915"/>
    </source>
</evidence>
<keyword evidence="4" id="KW-0378">Hydrolase</keyword>
<dbReference type="InterPro" id="IPR051673">
    <property type="entry name" value="SSDNA_exonuclease_RecJ"/>
</dbReference>
<feature type="domain" description="Single-stranded-DNA-specific exonuclease RecJ C-terminal" evidence="9">
    <location>
        <begin position="568"/>
        <end position="764"/>
    </location>
</feature>
<dbReference type="InterPro" id="IPR018779">
    <property type="entry name" value="RecJ_C"/>
</dbReference>
<dbReference type="KEGG" id="mcui:G8O30_08585"/>
<feature type="domain" description="RecJ OB" evidence="10">
    <location>
        <begin position="457"/>
        <end position="561"/>
    </location>
</feature>
<dbReference type="AlphaFoldDB" id="A0A7S8HG20"/>
<evidence type="ECO:0000259" key="8">
    <source>
        <dbReference type="Pfam" id="PF02272"/>
    </source>
</evidence>
<dbReference type="GO" id="GO:0006281">
    <property type="term" value="P:DNA repair"/>
    <property type="evidence" value="ECO:0007669"/>
    <property type="project" value="InterPro"/>
</dbReference>
<dbReference type="InterPro" id="IPR001667">
    <property type="entry name" value="DDH_dom"/>
</dbReference>
<evidence type="ECO:0000313" key="11">
    <source>
        <dbReference type="EMBL" id="QPC47015.1"/>
    </source>
</evidence>
<dbReference type="Pfam" id="PF01368">
    <property type="entry name" value="DHH"/>
    <property type="match status" value="1"/>
</dbReference>
<keyword evidence="3" id="KW-0540">Nuclease</keyword>
<evidence type="ECO:0000256" key="3">
    <source>
        <dbReference type="ARBA" id="ARBA00022722"/>
    </source>
</evidence>
<feature type="domain" description="DHHA1" evidence="8">
    <location>
        <begin position="346"/>
        <end position="441"/>
    </location>
</feature>
<dbReference type="InterPro" id="IPR041122">
    <property type="entry name" value="RecJ_OB"/>
</dbReference>
<dbReference type="PANTHER" id="PTHR30255">
    <property type="entry name" value="SINGLE-STRANDED-DNA-SPECIFIC EXONUCLEASE RECJ"/>
    <property type="match status" value="1"/>
</dbReference>
<evidence type="ECO:0000256" key="4">
    <source>
        <dbReference type="ARBA" id="ARBA00022801"/>
    </source>
</evidence>
<dbReference type="InterPro" id="IPR038763">
    <property type="entry name" value="DHH_sf"/>
</dbReference>
<dbReference type="GO" id="GO:0003676">
    <property type="term" value="F:nucleic acid binding"/>
    <property type="evidence" value="ECO:0007669"/>
    <property type="project" value="InterPro"/>
</dbReference>
<gene>
    <name evidence="11" type="primary">recJ</name>
    <name evidence="11" type="ORF">G8O30_08585</name>
</gene>
<dbReference type="GO" id="GO:0008409">
    <property type="term" value="F:5'-3' exonuclease activity"/>
    <property type="evidence" value="ECO:0007669"/>
    <property type="project" value="InterPro"/>
</dbReference>
<keyword evidence="5 11" id="KW-0269">Exonuclease</keyword>
<keyword evidence="6" id="KW-0175">Coiled coil</keyword>
<name>A0A7S8HG20_9BACI</name>
<dbReference type="Gene3D" id="3.90.1640.30">
    <property type="match status" value="1"/>
</dbReference>
<dbReference type="Pfam" id="PF17768">
    <property type="entry name" value="RecJ_OB"/>
    <property type="match status" value="1"/>
</dbReference>
<dbReference type="Pfam" id="PF02272">
    <property type="entry name" value="DHHA1"/>
    <property type="match status" value="1"/>
</dbReference>
<evidence type="ECO:0000259" key="7">
    <source>
        <dbReference type="Pfam" id="PF01368"/>
    </source>
</evidence>
<sequence>MIRPKTRWKLDSVDESTVAHLVEELKCSPLLATLYVQRGLTTKEQVQTFLQTTGEGHDPYLLKNMDIAIERIHQAIDDGERILVYGDYDADGVTSTTVMVTALRDKGAIVDFYIPNRFTEGYGPNTAAFQQAKEAGVTLIITVDNGISGLEPIQYAQDQGIDVIVTDHHEIGPELPPAYAIIHPRLVDQEYPFGELAGVGIAFKVAHALYGHFPKHLVELAAIGTIADLVPLQDENRLFAAQGIQALKRSNRLGIKALLKKASAKQEELDEETIGFVIGPRLNAIGRLGDAKPAVDLLLAEEVEEAMELAEEIDQANKERKDIVKSITEEAMEQVEDRLAQGYDDKVHVIGKEGWNAGVVGIVASRLVDKYYRPTIVLGFDEAENKAKGSARSIEGFDLFESLSECRDILPHFGGHAMAAGMTLQLSDVESLRQRLNEIASQSLTQEQFIPLTKIQVALSPSEVDINSLEEIQQLAPFGMGNPKPKVMIKESNLSSVRKIGNDQSHLKLVLESEEVELDVVGFGFGSMADQLSPLAKISAIGELSINEWNNRKKAQLMLQDIQVNHLQVYDYRGVKQWKRWIDTVPNDDSMYVLFREQSKGLLPLNELPKEPISYQEVLKEKASSVVFLDLPPSLEELSNAINCLEPERVYAVFHHQEDNFFSTFPTRDHFKWFYGFLLKRGSFDLKKHGEALANHRGWSKETVKFMSQVFFELEFVTIDDGILSPNTNVQKKDLHHSPSYAKRQAAYEVENMLLYSSLLELTKLLQPKEPSLV</sequence>
<evidence type="ECO:0000256" key="5">
    <source>
        <dbReference type="ARBA" id="ARBA00022839"/>
    </source>
</evidence>
<feature type="domain" description="DDH" evidence="7">
    <location>
        <begin position="81"/>
        <end position="225"/>
    </location>
</feature>
<dbReference type="Gene3D" id="3.10.310.30">
    <property type="match status" value="1"/>
</dbReference>
<dbReference type="Pfam" id="PF10141">
    <property type="entry name" value="ssDNA-exonuc_C"/>
    <property type="match status" value="1"/>
</dbReference>
<dbReference type="EMBL" id="CP049742">
    <property type="protein sequence ID" value="QPC47015.1"/>
    <property type="molecule type" value="Genomic_DNA"/>
</dbReference>
<keyword evidence="12" id="KW-1185">Reference proteome</keyword>
<evidence type="ECO:0000313" key="12">
    <source>
        <dbReference type="Proteomes" id="UP000593626"/>
    </source>
</evidence>
<evidence type="ECO:0000259" key="10">
    <source>
        <dbReference type="Pfam" id="PF17768"/>
    </source>
</evidence>
<dbReference type="PANTHER" id="PTHR30255:SF2">
    <property type="entry name" value="SINGLE-STRANDED-DNA-SPECIFIC EXONUCLEASE RECJ"/>
    <property type="match status" value="1"/>
</dbReference>
<dbReference type="GO" id="GO:0006310">
    <property type="term" value="P:DNA recombination"/>
    <property type="evidence" value="ECO:0007669"/>
    <property type="project" value="InterPro"/>
</dbReference>
<proteinExistence type="inferred from homology"/>
<accession>A0A7S8HG20</accession>
<feature type="coiled-coil region" evidence="6">
    <location>
        <begin position="299"/>
        <end position="326"/>
    </location>
</feature>
<protein>
    <recommendedName>
        <fullName evidence="2">Single-stranded-DNA-specific exonuclease RecJ</fullName>
    </recommendedName>
</protein>
<dbReference type="RefSeq" id="WP_239671684.1">
    <property type="nucleotide sequence ID" value="NZ_CP049742.1"/>
</dbReference>